<evidence type="ECO:0000313" key="2">
    <source>
        <dbReference type="EMBL" id="MFC3023436.1"/>
    </source>
</evidence>
<dbReference type="EMBL" id="JBHRSE010000039">
    <property type="protein sequence ID" value="MFC3023436.1"/>
    <property type="molecule type" value="Genomic_DNA"/>
</dbReference>
<protein>
    <submittedName>
        <fullName evidence="2">ComEA family DNA-binding protein</fullName>
    </submittedName>
</protein>
<dbReference type="Pfam" id="PF12836">
    <property type="entry name" value="HHH_3"/>
    <property type="match status" value="1"/>
</dbReference>
<dbReference type="NCBIfam" id="TIGR00426">
    <property type="entry name" value="competence protein ComEA helix-hairpin-helix repeat region"/>
    <property type="match status" value="1"/>
</dbReference>
<keyword evidence="1" id="KW-0732">Signal</keyword>
<dbReference type="InterPro" id="IPR004509">
    <property type="entry name" value="Competence_ComEA_HhH"/>
</dbReference>
<name>A0ABV7C9G6_9VIBR</name>
<dbReference type="Gene3D" id="1.10.150.280">
    <property type="entry name" value="AF1531-like domain"/>
    <property type="match status" value="1"/>
</dbReference>
<reference evidence="3" key="1">
    <citation type="journal article" date="2019" name="Int. J. Syst. Evol. Microbiol.">
        <title>The Global Catalogue of Microorganisms (GCM) 10K type strain sequencing project: providing services to taxonomists for standard genome sequencing and annotation.</title>
        <authorList>
            <consortium name="The Broad Institute Genomics Platform"/>
            <consortium name="The Broad Institute Genome Sequencing Center for Infectious Disease"/>
            <person name="Wu L."/>
            <person name="Ma J."/>
        </authorList>
    </citation>
    <scope>NUCLEOTIDE SEQUENCE [LARGE SCALE GENOMIC DNA]</scope>
    <source>
        <strain evidence="3">KCTC 62784</strain>
    </source>
</reference>
<dbReference type="InterPro" id="IPR010994">
    <property type="entry name" value="RuvA_2-like"/>
</dbReference>
<comment type="caution">
    <text evidence="2">The sequence shown here is derived from an EMBL/GenBank/DDBJ whole genome shotgun (WGS) entry which is preliminary data.</text>
</comment>
<evidence type="ECO:0000256" key="1">
    <source>
        <dbReference type="SAM" id="SignalP"/>
    </source>
</evidence>
<dbReference type="InterPro" id="IPR051675">
    <property type="entry name" value="Endo/Exo/Phosphatase_dom_1"/>
</dbReference>
<dbReference type="PANTHER" id="PTHR21180">
    <property type="entry name" value="ENDONUCLEASE/EXONUCLEASE/PHOSPHATASE FAMILY DOMAIN-CONTAINING PROTEIN 1"/>
    <property type="match status" value="1"/>
</dbReference>
<dbReference type="PANTHER" id="PTHR21180:SF32">
    <property type="entry name" value="ENDONUCLEASE_EXONUCLEASE_PHOSPHATASE FAMILY DOMAIN-CONTAINING PROTEIN 1"/>
    <property type="match status" value="1"/>
</dbReference>
<evidence type="ECO:0000313" key="3">
    <source>
        <dbReference type="Proteomes" id="UP001595384"/>
    </source>
</evidence>
<feature type="signal peptide" evidence="1">
    <location>
        <begin position="1"/>
        <end position="21"/>
    </location>
</feature>
<dbReference type="Proteomes" id="UP001595384">
    <property type="component" value="Unassembled WGS sequence"/>
</dbReference>
<organism evidence="2 3">
    <name type="scientific">Vibrio zhugei</name>
    <dbReference type="NCBI Taxonomy" id="2479546"/>
    <lineage>
        <taxon>Bacteria</taxon>
        <taxon>Pseudomonadati</taxon>
        <taxon>Pseudomonadota</taxon>
        <taxon>Gammaproteobacteria</taxon>
        <taxon>Vibrionales</taxon>
        <taxon>Vibrionaceae</taxon>
        <taxon>Vibrio</taxon>
    </lineage>
</organism>
<proteinExistence type="predicted"/>
<dbReference type="RefSeq" id="WP_199287106.1">
    <property type="nucleotide sequence ID" value="NZ_AP024911.1"/>
</dbReference>
<dbReference type="SUPFAM" id="SSF47781">
    <property type="entry name" value="RuvA domain 2-like"/>
    <property type="match status" value="1"/>
</dbReference>
<feature type="chain" id="PRO_5045494950" evidence="1">
    <location>
        <begin position="22"/>
        <end position="96"/>
    </location>
</feature>
<accession>A0ABV7C9G6</accession>
<keyword evidence="2" id="KW-0238">DNA-binding</keyword>
<sequence length="96" mass="10403">MRTLFITLLFAFTLSGTAAMADSSTQVDEIQITVNVNQASAEELATLLNGIGQSKANAIVMYRDKNGPFKSKEELMKVKGIGNALVAKNDARLRLK</sequence>
<dbReference type="GO" id="GO:0003677">
    <property type="term" value="F:DNA binding"/>
    <property type="evidence" value="ECO:0007669"/>
    <property type="project" value="UniProtKB-KW"/>
</dbReference>
<keyword evidence="3" id="KW-1185">Reference proteome</keyword>
<gene>
    <name evidence="2" type="ORF">ACFODT_06340</name>
</gene>